<evidence type="ECO:0000256" key="1">
    <source>
        <dbReference type="SAM" id="MobiDB-lite"/>
    </source>
</evidence>
<comment type="caution">
    <text evidence="3">The sequence shown here is derived from an EMBL/GenBank/DDBJ whole genome shotgun (WGS) entry which is preliminary data.</text>
</comment>
<feature type="compositionally biased region" description="Low complexity" evidence="1">
    <location>
        <begin position="284"/>
        <end position="301"/>
    </location>
</feature>
<protein>
    <submittedName>
        <fullName evidence="3">Uncharacterized protein</fullName>
    </submittedName>
</protein>
<feature type="compositionally biased region" description="Polar residues" evidence="1">
    <location>
        <begin position="310"/>
        <end position="323"/>
    </location>
</feature>
<keyword evidence="2" id="KW-1133">Transmembrane helix</keyword>
<evidence type="ECO:0000313" key="3">
    <source>
        <dbReference type="EMBL" id="KAH7638134.1"/>
    </source>
</evidence>
<keyword evidence="2" id="KW-0812">Transmembrane</keyword>
<sequence length="334" mass="38062">MFNTGLFNSEDTKLDYILKVSTLVNVFCLFVNSFFGYWISVDGTESDKHHNDDNSSWTTFIATAIIFYIFIGILSFSTFIAMCRHYSQFLIINGIVAFGLFTVGLFHPGLRENFFCFILLFLATFQYVLLGLYYQTIDQCQLRQHGYDCRGRCVQQEYVNRLKSLDNSLFSGRVQSFMPNAFENFNNNPGNQNDSQDGNIPAPSSSMSEVHFHNSIEQPEPPKEQSPSPMKPPRTINMIPENNFNHDLLLIDNNNQSQQQQQQQMTMATTNVEIESNVVENNLMSSQTSSSSSLTTATTTTNRFGHRRQPSQGSNQSMNNQLQHLDPSSFLQFT</sequence>
<feature type="transmembrane region" description="Helical" evidence="2">
    <location>
        <begin position="59"/>
        <end position="82"/>
    </location>
</feature>
<dbReference type="OrthoDB" id="6516047at2759"/>
<feature type="transmembrane region" description="Helical" evidence="2">
    <location>
        <begin position="16"/>
        <end position="39"/>
    </location>
</feature>
<feature type="transmembrane region" description="Helical" evidence="2">
    <location>
        <begin position="89"/>
        <end position="108"/>
    </location>
</feature>
<keyword evidence="2" id="KW-0472">Membrane</keyword>
<reference evidence="3" key="2">
    <citation type="journal article" date="2021" name="World Allergy Organ. J.">
        <title>Chromosome-level assembly of Dermatophagoides farinae genome and transcriptome reveals two novel allergens Der f 37 and Der f 39.</title>
        <authorList>
            <person name="Chen J."/>
            <person name="Cai Z."/>
            <person name="Fan D."/>
            <person name="Hu J."/>
            <person name="Hou Y."/>
            <person name="He Y."/>
            <person name="Zhang Z."/>
            <person name="Zhao Z."/>
            <person name="Gao P."/>
            <person name="Hu W."/>
            <person name="Sun J."/>
            <person name="Li J."/>
            <person name="Ji K."/>
        </authorList>
    </citation>
    <scope>NUCLEOTIDE SEQUENCE</scope>
    <source>
        <strain evidence="3">JKM2019</strain>
    </source>
</reference>
<gene>
    <name evidence="3" type="ORF">HUG17_9239</name>
</gene>
<dbReference type="AlphaFoldDB" id="A0A9D4NTT8"/>
<accession>A0A9D4NTT8</accession>
<dbReference type="Proteomes" id="UP000828236">
    <property type="component" value="Unassembled WGS sequence"/>
</dbReference>
<feature type="transmembrane region" description="Helical" evidence="2">
    <location>
        <begin position="114"/>
        <end position="134"/>
    </location>
</feature>
<name>A0A9D4NTT8_DERFA</name>
<dbReference type="EMBL" id="SDOV01000008">
    <property type="protein sequence ID" value="KAH7638134.1"/>
    <property type="molecule type" value="Genomic_DNA"/>
</dbReference>
<reference evidence="3" key="1">
    <citation type="submission" date="2020-06" db="EMBL/GenBank/DDBJ databases">
        <authorList>
            <person name="Ji K."/>
            <person name="Li J."/>
        </authorList>
    </citation>
    <scope>NUCLEOTIDE SEQUENCE</scope>
    <source>
        <strain evidence="3">JKM2019</strain>
        <tissue evidence="3">Whole body</tissue>
    </source>
</reference>
<feature type="region of interest" description="Disordered" evidence="1">
    <location>
        <begin position="284"/>
        <end position="334"/>
    </location>
</feature>
<feature type="region of interest" description="Disordered" evidence="1">
    <location>
        <begin position="181"/>
        <end position="240"/>
    </location>
</feature>
<evidence type="ECO:0000256" key="2">
    <source>
        <dbReference type="SAM" id="Phobius"/>
    </source>
</evidence>
<organism evidence="3">
    <name type="scientific">Dermatophagoides farinae</name>
    <name type="common">American house dust mite</name>
    <dbReference type="NCBI Taxonomy" id="6954"/>
    <lineage>
        <taxon>Eukaryota</taxon>
        <taxon>Metazoa</taxon>
        <taxon>Ecdysozoa</taxon>
        <taxon>Arthropoda</taxon>
        <taxon>Chelicerata</taxon>
        <taxon>Arachnida</taxon>
        <taxon>Acari</taxon>
        <taxon>Acariformes</taxon>
        <taxon>Sarcoptiformes</taxon>
        <taxon>Astigmata</taxon>
        <taxon>Psoroptidia</taxon>
        <taxon>Analgoidea</taxon>
        <taxon>Pyroglyphidae</taxon>
        <taxon>Dermatophagoidinae</taxon>
        <taxon>Dermatophagoides</taxon>
    </lineage>
</organism>
<feature type="compositionally biased region" description="Low complexity" evidence="1">
    <location>
        <begin position="181"/>
        <end position="199"/>
    </location>
</feature>
<proteinExistence type="predicted"/>